<keyword evidence="4 11" id="KW-1003">Cell membrane</keyword>
<evidence type="ECO:0000256" key="11">
    <source>
        <dbReference type="RuleBase" id="RU361157"/>
    </source>
</evidence>
<evidence type="ECO:0000256" key="6">
    <source>
        <dbReference type="ARBA" id="ARBA00022692"/>
    </source>
</evidence>
<reference evidence="13 14" key="1">
    <citation type="submission" date="2018-06" db="EMBL/GenBank/DDBJ databases">
        <title>Pseudomonas diversity within urban Lake Michigan freshwaters.</title>
        <authorList>
            <person name="Batrich M."/>
            <person name="Hatzopoulos T."/>
            <person name="Putonti C."/>
        </authorList>
    </citation>
    <scope>NUCLEOTIDE SEQUENCE [LARGE SCALE GENOMIC DNA]</scope>
    <source>
        <strain evidence="13 14">MB-090714</strain>
    </source>
</reference>
<proteinExistence type="inferred from homology"/>
<feature type="transmembrane region" description="Helical" evidence="11">
    <location>
        <begin position="187"/>
        <end position="205"/>
    </location>
</feature>
<organism evidence="13 14">
    <name type="scientific">Aquipseudomonas alcaligenes</name>
    <name type="common">Pseudomonas alcaligenes</name>
    <dbReference type="NCBI Taxonomy" id="43263"/>
    <lineage>
        <taxon>Bacteria</taxon>
        <taxon>Pseudomonadati</taxon>
        <taxon>Pseudomonadota</taxon>
        <taxon>Gammaproteobacteria</taxon>
        <taxon>Pseudomonadales</taxon>
        <taxon>Pseudomonadaceae</taxon>
        <taxon>Aquipseudomonas</taxon>
    </lineage>
</organism>
<dbReference type="PANTHER" id="PTHR30413:SF10">
    <property type="entry name" value="CAPSULE POLYSACCHARIDE EXPORT INNER-MEMBRANE PROTEIN CTRC"/>
    <property type="match status" value="1"/>
</dbReference>
<evidence type="ECO:0000313" key="14">
    <source>
        <dbReference type="Proteomes" id="UP000248146"/>
    </source>
</evidence>
<keyword evidence="7" id="KW-0972">Capsule biogenesis/degradation</keyword>
<feature type="transmembrane region" description="Helical" evidence="11">
    <location>
        <begin position="240"/>
        <end position="261"/>
    </location>
</feature>
<dbReference type="EMBL" id="QJRX01000004">
    <property type="protein sequence ID" value="PYC25618.1"/>
    <property type="molecule type" value="Genomic_DNA"/>
</dbReference>
<sequence>MRSFSATPLEMIASLWRNRELIRTFARREVLGRYRGSVLGLLWSFVNPLIMLMIYTFVFSVVFSTRWGSGAENKAEFALLLFAGLLVFNLFVECINRAPGLISSTPNYVKKIVFPLEILPFVSFAAALYHAMVSLIVWLVAYTMLIGMPHLTVFYLPLIFVPFGLLIVGLCWVLSSLGVYLRDVSQVIGVFTAALMFISPVFYPVTALPELYRNIMYLNPLAVIIEQTRNVLFWGCAPDFLVLGVYWAITLFIAWLGFFWFQKTRRGFADVL</sequence>
<evidence type="ECO:0000256" key="2">
    <source>
        <dbReference type="ARBA" id="ARBA00007783"/>
    </source>
</evidence>
<dbReference type="PANTHER" id="PTHR30413">
    <property type="entry name" value="INNER MEMBRANE TRANSPORT PERMEASE"/>
    <property type="match status" value="1"/>
</dbReference>
<dbReference type="GO" id="GO:0043190">
    <property type="term" value="C:ATP-binding cassette (ABC) transporter complex"/>
    <property type="evidence" value="ECO:0007669"/>
    <property type="project" value="InterPro"/>
</dbReference>
<dbReference type="Pfam" id="PF01061">
    <property type="entry name" value="ABC2_membrane"/>
    <property type="match status" value="1"/>
</dbReference>
<evidence type="ECO:0000256" key="1">
    <source>
        <dbReference type="ARBA" id="ARBA00004651"/>
    </source>
</evidence>
<evidence type="ECO:0000256" key="7">
    <source>
        <dbReference type="ARBA" id="ARBA00022903"/>
    </source>
</evidence>
<dbReference type="PRINTS" id="PR00164">
    <property type="entry name" value="ABC2TRNSPORT"/>
</dbReference>
<comment type="subcellular location">
    <subcellularLocation>
        <location evidence="11">Cell inner membrane</location>
        <topology evidence="11">Multi-pass membrane protein</topology>
    </subcellularLocation>
    <subcellularLocation>
        <location evidence="1">Cell membrane</location>
        <topology evidence="1">Multi-pass membrane protein</topology>
    </subcellularLocation>
</comment>
<feature type="transmembrane region" description="Helical" evidence="11">
    <location>
        <begin position="77"/>
        <end position="98"/>
    </location>
</feature>
<dbReference type="AlphaFoldDB" id="A0A2V4L163"/>
<keyword evidence="9" id="KW-0625">Polysaccharide transport</keyword>
<keyword evidence="3 11" id="KW-0813">Transport</keyword>
<dbReference type="Proteomes" id="UP000248146">
    <property type="component" value="Unassembled WGS sequence"/>
</dbReference>
<keyword evidence="10 11" id="KW-0472">Membrane</keyword>
<protein>
    <recommendedName>
        <fullName evidence="11">Transport permease protein</fullName>
    </recommendedName>
</protein>
<evidence type="ECO:0000259" key="12">
    <source>
        <dbReference type="PROSITE" id="PS51012"/>
    </source>
</evidence>
<dbReference type="PIRSF" id="PIRSF006648">
    <property type="entry name" value="DrrB"/>
    <property type="match status" value="1"/>
</dbReference>
<dbReference type="InterPro" id="IPR047817">
    <property type="entry name" value="ABC2_TM_bact-type"/>
</dbReference>
<dbReference type="InterPro" id="IPR013525">
    <property type="entry name" value="ABC2_TM"/>
</dbReference>
<comment type="caution">
    <text evidence="13">The sequence shown here is derived from an EMBL/GenBank/DDBJ whole genome shotgun (WGS) entry which is preliminary data.</text>
</comment>
<evidence type="ECO:0000256" key="8">
    <source>
        <dbReference type="ARBA" id="ARBA00022989"/>
    </source>
</evidence>
<feature type="transmembrane region" description="Helical" evidence="11">
    <location>
        <begin position="118"/>
        <end position="141"/>
    </location>
</feature>
<dbReference type="GO" id="GO:0015774">
    <property type="term" value="P:polysaccharide transport"/>
    <property type="evidence" value="ECO:0007669"/>
    <property type="project" value="UniProtKB-KW"/>
</dbReference>
<name>A0A2V4L163_AQUAC</name>
<dbReference type="GO" id="GO:0140359">
    <property type="term" value="F:ABC-type transporter activity"/>
    <property type="evidence" value="ECO:0007669"/>
    <property type="project" value="InterPro"/>
</dbReference>
<feature type="transmembrane region" description="Helical" evidence="11">
    <location>
        <begin position="41"/>
        <end position="65"/>
    </location>
</feature>
<dbReference type="GO" id="GO:0015920">
    <property type="term" value="P:lipopolysaccharide transport"/>
    <property type="evidence" value="ECO:0007669"/>
    <property type="project" value="TreeGrafter"/>
</dbReference>
<evidence type="ECO:0000256" key="5">
    <source>
        <dbReference type="ARBA" id="ARBA00022597"/>
    </source>
</evidence>
<evidence type="ECO:0000256" key="10">
    <source>
        <dbReference type="ARBA" id="ARBA00023136"/>
    </source>
</evidence>
<keyword evidence="8 11" id="KW-1133">Transmembrane helix</keyword>
<dbReference type="PROSITE" id="PS51012">
    <property type="entry name" value="ABC_TM2"/>
    <property type="match status" value="1"/>
</dbReference>
<evidence type="ECO:0000256" key="9">
    <source>
        <dbReference type="ARBA" id="ARBA00023047"/>
    </source>
</evidence>
<keyword evidence="5" id="KW-0762">Sugar transport</keyword>
<dbReference type="OrthoDB" id="9786910at2"/>
<dbReference type="RefSeq" id="WP_110681976.1">
    <property type="nucleotide sequence ID" value="NZ_QJRX01000004.1"/>
</dbReference>
<keyword evidence="6 11" id="KW-0812">Transmembrane</keyword>
<evidence type="ECO:0000256" key="3">
    <source>
        <dbReference type="ARBA" id="ARBA00022448"/>
    </source>
</evidence>
<evidence type="ECO:0000313" key="13">
    <source>
        <dbReference type="EMBL" id="PYC25618.1"/>
    </source>
</evidence>
<evidence type="ECO:0000256" key="4">
    <source>
        <dbReference type="ARBA" id="ARBA00022475"/>
    </source>
</evidence>
<feature type="transmembrane region" description="Helical" evidence="11">
    <location>
        <begin position="153"/>
        <end position="175"/>
    </location>
</feature>
<comment type="similarity">
    <text evidence="2 11">Belongs to the ABC-2 integral membrane protein family.</text>
</comment>
<feature type="domain" description="ABC transmembrane type-2" evidence="12">
    <location>
        <begin position="39"/>
        <end position="264"/>
    </location>
</feature>
<gene>
    <name evidence="13" type="ORF">DMO17_07955</name>
</gene>
<accession>A0A2V4L163</accession>
<dbReference type="InterPro" id="IPR000412">
    <property type="entry name" value="ABC_2_transport"/>
</dbReference>